<reference evidence="9 10" key="1">
    <citation type="submission" date="2020-04" db="EMBL/GenBank/DDBJ databases">
        <title>Perkinsus olseni comparative genomics.</title>
        <authorList>
            <person name="Bogema D.R."/>
        </authorList>
    </citation>
    <scope>NUCLEOTIDE SEQUENCE [LARGE SCALE GENOMIC DNA]</scope>
    <source>
        <strain evidence="9">ATCC PRA-205</strain>
    </source>
</reference>
<dbReference type="SMART" id="SM00490">
    <property type="entry name" value="HELICc"/>
    <property type="match status" value="1"/>
</dbReference>
<gene>
    <name evidence="9" type="primary">DHX34_2</name>
    <name evidence="9" type="ORF">FOZ62_029818</name>
</gene>
<dbReference type="InterPro" id="IPR001650">
    <property type="entry name" value="Helicase_C-like"/>
</dbReference>
<evidence type="ECO:0000256" key="6">
    <source>
        <dbReference type="SAM" id="MobiDB-lite"/>
    </source>
</evidence>
<dbReference type="GO" id="GO:0004386">
    <property type="term" value="F:helicase activity"/>
    <property type="evidence" value="ECO:0007669"/>
    <property type="project" value="UniProtKB-KW"/>
</dbReference>
<dbReference type="InterPro" id="IPR018527">
    <property type="entry name" value="Rubredoxin_Fe_BS"/>
</dbReference>
<evidence type="ECO:0000256" key="2">
    <source>
        <dbReference type="ARBA" id="ARBA00022741"/>
    </source>
</evidence>
<feature type="domain" description="Helicase ATP-binding" evidence="7">
    <location>
        <begin position="372"/>
        <end position="533"/>
    </location>
</feature>
<feature type="region of interest" description="Disordered" evidence="6">
    <location>
        <begin position="551"/>
        <end position="580"/>
    </location>
</feature>
<dbReference type="PROSITE" id="PS00202">
    <property type="entry name" value="RUBREDOXIN"/>
    <property type="match status" value="1"/>
</dbReference>
<accession>A0A7J6PPK0</accession>
<evidence type="ECO:0000256" key="4">
    <source>
        <dbReference type="ARBA" id="ARBA00022806"/>
    </source>
</evidence>
<dbReference type="InterPro" id="IPR011545">
    <property type="entry name" value="DEAD/DEAH_box_helicase_dom"/>
</dbReference>
<feature type="domain" description="Helicase C-terminal" evidence="8">
    <location>
        <begin position="540"/>
        <end position="736"/>
    </location>
</feature>
<dbReference type="PANTHER" id="PTHR18934:SF221">
    <property type="entry name" value="ATP-DEPENDENT RNA HELICASE DHX34-RELATED"/>
    <property type="match status" value="1"/>
</dbReference>
<protein>
    <submittedName>
        <fullName evidence="9">DEAH (Asp-Glu-Ala-His) box polypeptide 34</fullName>
    </submittedName>
</protein>
<feature type="compositionally biased region" description="Basic and acidic residues" evidence="6">
    <location>
        <begin position="91"/>
        <end position="105"/>
    </location>
</feature>
<dbReference type="Proteomes" id="UP000574390">
    <property type="component" value="Unassembled WGS sequence"/>
</dbReference>
<comment type="caution">
    <text evidence="9">The sequence shown here is derived from an EMBL/GenBank/DDBJ whole genome shotgun (WGS) entry which is preliminary data.</text>
</comment>
<dbReference type="PANTHER" id="PTHR18934">
    <property type="entry name" value="ATP-DEPENDENT RNA HELICASE"/>
    <property type="match status" value="1"/>
</dbReference>
<feature type="compositionally biased region" description="Acidic residues" evidence="6">
    <location>
        <begin position="988"/>
        <end position="1000"/>
    </location>
</feature>
<dbReference type="GO" id="GO:0046872">
    <property type="term" value="F:metal ion binding"/>
    <property type="evidence" value="ECO:0007669"/>
    <property type="project" value="UniProtKB-KW"/>
</dbReference>
<evidence type="ECO:0000256" key="3">
    <source>
        <dbReference type="ARBA" id="ARBA00022801"/>
    </source>
</evidence>
<evidence type="ECO:0000256" key="5">
    <source>
        <dbReference type="ARBA" id="ARBA00022840"/>
    </source>
</evidence>
<dbReference type="Gene3D" id="1.20.120.1080">
    <property type="match status" value="1"/>
</dbReference>
<dbReference type="SUPFAM" id="SSF52540">
    <property type="entry name" value="P-loop containing nucleoside triphosphate hydrolases"/>
    <property type="match status" value="1"/>
</dbReference>
<sequence>MLFQAHYGLAPEGGTADNITMPPGSYFSNHCSCAVLADFIREKALKEIDSSIQSRIVEERTERGRLRRLEEQYNDRVEQLERQLETLQRRREAKEKKRMKEREGEELGDPAEGADMRSQQERDCEASLEGAKQIIILAQQEYECRQEVLQKLAMYEEKLKVVESIELTLNPAVGGGTGRSIDLYADPLRVAAAVIPPRSEVSVIGKPRALIDDEGENPAAAPEEPFSLVFPTPVIDRDERVRTALKTCTGEVEARIRERLFEAGSAASRGMLAGCEEDFDAFLDMYRHRVAARRSHNDSGSHERSSFERKYTINFSIPMLQGGRHHSSRDEVFEDAIRFYSDMRLKQSNQKLRKLMSSRAALPIAKHREQILAAMESSRVVLIAGDTGCGKSTQVPQYLLEADRDASIICTQPRRLAAMSLCRRVQTEQLQAWGSRVAYQMRFDNTRTRHTRILFVTEGLLLRLLESDGELSDFNVLLLDEVHERHAPMDVILTYIPELLQRRSDLKIILMSATFDTEHFRDLFNLSESAVISVSGRSYPVTTEYIRMRGEPPPQAAANMHRAIPSSRRRRKGDDGPSNAKEAVLDCGPYLALLKKIHASTPKHQSGDALLPLHAQLPVEEQDKAFDIAPRGMRKCVIATNVAETSITIDGIRFVIDSGKVKEMSVDAGSSTRRLAEQWISEASADQRKGRAGRTGPGQCYRMYSEELCRHMMGYTRPEITRNFHSLVHSLLQLLALDVDVSPRDGFRFPTDIPEDTLRLARNYLCLARAATRTSTHSTTLRLTPTGRVLSRLPVSISVGNMLLMSMILGTTAMRVATIIAASLNFHSPFRYGEYSSDDSADLLSDSGDLFTCYNVYTAWLKRRVQSREGARRWARERGIDESKMYEMSKSAQQLQGQLREGRGGRSAATDTQKKMQVDAMALLEGRHEGDSTEEGAATTDPAADRDKQRLRSELAKLKAQQLHRGRKILDVDMITGGKEEIEKFSGVEEDSDDAVDSDDSCGGRRRFTGHQPARKARKLRASDVGERSLRLRQLDIEFDLRLADGGSAGGERLFGIADQLSSSKMRLLAMCIGKALYPNIAYPATSNRTEGTAKDCLFTVLAGSLTADRYASIHPQSVLYPIANEISPQTECLGFSSLLLTYRPFVVHCIRLPLLSTLLFAAADVNTNSDSDALVIDQRVYITTRGSIEKLLCSALVIRKWLEGRTDLEIAALFEAFDWGDSAVSPDPGDPDNHPSSEARLPAALRRAQEDSRHPGEMEKLQSRMLELQDMAAAVEFSWQIISEGDAGILTSSLQGERVAPWLTWGNVDDTDIDVTSGQVSDSLRVNWRCPDCGFEGRLNRKEISDHKRRLCSSIAAQAGEDVPTDVMESGVADEANDNAKCEYCGLDLATMNTMEILEHQRLSSGRCLMLSEKSSSHDYLMTEVDLRNGTQITKTIADPLDGARVREFCPDPNSGRLVFVGYHASGAAVHPERVGYTTQGFVSIQDVGSSAPIDSSMLVGASHDVIETTSAPLLDCRFDHSLCCCCLSNGDNTAAIYCISSPPYHTPKRFVSRIHLEPPAMFGRSEDLLEVKQSVREMRVSSVSGEPTVLLLARGDDRDRSPVIFSWKTGGPLLQMAVMDSFHVRFDIGCLGYRCPSKTMLLLDGHLPGRKLRALDIIVGEWIYEVEAPQGSELSAWFFVDNSATQATLSRISLGLLWGTARLRNSCQLLCWAPQYQ</sequence>
<dbReference type="SMART" id="SM00487">
    <property type="entry name" value="DEXDc"/>
    <property type="match status" value="1"/>
</dbReference>
<dbReference type="PROSITE" id="PS51192">
    <property type="entry name" value="HELICASE_ATP_BIND_1"/>
    <property type="match status" value="1"/>
</dbReference>
<dbReference type="InterPro" id="IPR014001">
    <property type="entry name" value="Helicase_ATP-bd"/>
</dbReference>
<feature type="region of interest" description="Disordered" evidence="6">
    <location>
        <begin position="91"/>
        <end position="118"/>
    </location>
</feature>
<dbReference type="GO" id="GO:0005524">
    <property type="term" value="F:ATP binding"/>
    <property type="evidence" value="ECO:0007669"/>
    <property type="project" value="UniProtKB-KW"/>
</dbReference>
<keyword evidence="5" id="KW-0067">ATP-binding</keyword>
<dbReference type="PROSITE" id="PS51194">
    <property type="entry name" value="HELICASE_CTER"/>
    <property type="match status" value="1"/>
</dbReference>
<proteinExistence type="predicted"/>
<keyword evidence="3" id="KW-0378">Hydrolase</keyword>
<evidence type="ECO:0000259" key="8">
    <source>
        <dbReference type="PROSITE" id="PS51194"/>
    </source>
</evidence>
<evidence type="ECO:0000313" key="10">
    <source>
        <dbReference type="Proteomes" id="UP000574390"/>
    </source>
</evidence>
<dbReference type="GO" id="GO:0016787">
    <property type="term" value="F:hydrolase activity"/>
    <property type="evidence" value="ECO:0007669"/>
    <property type="project" value="UniProtKB-KW"/>
</dbReference>
<dbReference type="CDD" id="cd18791">
    <property type="entry name" value="SF2_C_RHA"/>
    <property type="match status" value="1"/>
</dbReference>
<keyword evidence="4" id="KW-0347">Helicase</keyword>
<feature type="compositionally biased region" description="Basic residues" evidence="6">
    <location>
        <begin position="1004"/>
        <end position="1020"/>
    </location>
</feature>
<dbReference type="GO" id="GO:0003723">
    <property type="term" value="F:RNA binding"/>
    <property type="evidence" value="ECO:0007669"/>
    <property type="project" value="TreeGrafter"/>
</dbReference>
<keyword evidence="2" id="KW-0547">Nucleotide-binding</keyword>
<evidence type="ECO:0000313" key="9">
    <source>
        <dbReference type="EMBL" id="KAF4697847.1"/>
    </source>
</evidence>
<evidence type="ECO:0000259" key="7">
    <source>
        <dbReference type="PROSITE" id="PS51192"/>
    </source>
</evidence>
<dbReference type="Pfam" id="PF00270">
    <property type="entry name" value="DEAD"/>
    <property type="match status" value="1"/>
</dbReference>
<feature type="region of interest" description="Disordered" evidence="6">
    <location>
        <begin position="986"/>
        <end position="1020"/>
    </location>
</feature>
<dbReference type="InterPro" id="IPR027417">
    <property type="entry name" value="P-loop_NTPase"/>
</dbReference>
<feature type="region of interest" description="Disordered" evidence="6">
    <location>
        <begin position="885"/>
        <end position="948"/>
    </location>
</feature>
<organism evidence="9 10">
    <name type="scientific">Perkinsus olseni</name>
    <name type="common">Perkinsus atlanticus</name>
    <dbReference type="NCBI Taxonomy" id="32597"/>
    <lineage>
        <taxon>Eukaryota</taxon>
        <taxon>Sar</taxon>
        <taxon>Alveolata</taxon>
        <taxon>Perkinsozoa</taxon>
        <taxon>Perkinsea</taxon>
        <taxon>Perkinsida</taxon>
        <taxon>Perkinsidae</taxon>
        <taxon>Perkinsus</taxon>
    </lineage>
</organism>
<keyword evidence="1" id="KW-0479">Metal-binding</keyword>
<dbReference type="Gene3D" id="3.40.50.300">
    <property type="entry name" value="P-loop containing nucleotide triphosphate hydrolases"/>
    <property type="match status" value="2"/>
</dbReference>
<evidence type="ECO:0000256" key="1">
    <source>
        <dbReference type="ARBA" id="ARBA00022723"/>
    </source>
</evidence>
<dbReference type="Pfam" id="PF00271">
    <property type="entry name" value="Helicase_C"/>
    <property type="match status" value="1"/>
</dbReference>
<dbReference type="EMBL" id="JABANM010035542">
    <property type="protein sequence ID" value="KAF4697847.1"/>
    <property type="molecule type" value="Genomic_DNA"/>
</dbReference>
<name>A0A7J6PPK0_PEROL</name>